<sequence length="85" mass="9751">MVVSITLLSFFMEALGGVYSVEVWHRLERCSRLLGLFQFYDSGVQICSDEATVICHLQDLSPYLVSVFEVMYAPLPRFHRLGFLC</sequence>
<name>A0ABC8LPF3_ERUVS</name>
<organism evidence="2 3">
    <name type="scientific">Eruca vesicaria subsp. sativa</name>
    <name type="common">Garden rocket</name>
    <name type="synonym">Eruca sativa</name>
    <dbReference type="NCBI Taxonomy" id="29727"/>
    <lineage>
        <taxon>Eukaryota</taxon>
        <taxon>Viridiplantae</taxon>
        <taxon>Streptophyta</taxon>
        <taxon>Embryophyta</taxon>
        <taxon>Tracheophyta</taxon>
        <taxon>Spermatophyta</taxon>
        <taxon>Magnoliopsida</taxon>
        <taxon>eudicotyledons</taxon>
        <taxon>Gunneridae</taxon>
        <taxon>Pentapetalae</taxon>
        <taxon>rosids</taxon>
        <taxon>malvids</taxon>
        <taxon>Brassicales</taxon>
        <taxon>Brassicaceae</taxon>
        <taxon>Brassiceae</taxon>
        <taxon>Eruca</taxon>
    </lineage>
</organism>
<gene>
    <name evidence="2" type="ORF">ERUC_LOCUS37801</name>
</gene>
<evidence type="ECO:0008006" key="4">
    <source>
        <dbReference type="Google" id="ProtNLM"/>
    </source>
</evidence>
<accession>A0ABC8LPF3</accession>
<dbReference type="EMBL" id="CAKOAT010662931">
    <property type="protein sequence ID" value="CAH8385318.1"/>
    <property type="molecule type" value="Genomic_DNA"/>
</dbReference>
<keyword evidence="3" id="KW-1185">Reference proteome</keyword>
<reference evidence="2 3" key="1">
    <citation type="submission" date="2022-03" db="EMBL/GenBank/DDBJ databases">
        <authorList>
            <person name="Macdonald S."/>
            <person name="Ahmed S."/>
            <person name="Newling K."/>
        </authorList>
    </citation>
    <scope>NUCLEOTIDE SEQUENCE [LARGE SCALE GENOMIC DNA]</scope>
</reference>
<evidence type="ECO:0000256" key="1">
    <source>
        <dbReference type="SAM" id="SignalP"/>
    </source>
</evidence>
<keyword evidence="1" id="KW-0732">Signal</keyword>
<evidence type="ECO:0000313" key="3">
    <source>
        <dbReference type="Proteomes" id="UP001642260"/>
    </source>
</evidence>
<dbReference type="Proteomes" id="UP001642260">
    <property type="component" value="Unassembled WGS sequence"/>
</dbReference>
<feature type="chain" id="PRO_5044851885" description="Secreted protein" evidence="1">
    <location>
        <begin position="21"/>
        <end position="85"/>
    </location>
</feature>
<proteinExistence type="predicted"/>
<protein>
    <recommendedName>
        <fullName evidence="4">Secreted protein</fullName>
    </recommendedName>
</protein>
<dbReference type="AlphaFoldDB" id="A0ABC8LPF3"/>
<feature type="signal peptide" evidence="1">
    <location>
        <begin position="1"/>
        <end position="20"/>
    </location>
</feature>
<evidence type="ECO:0000313" key="2">
    <source>
        <dbReference type="EMBL" id="CAH8385318.1"/>
    </source>
</evidence>
<comment type="caution">
    <text evidence="2">The sequence shown here is derived from an EMBL/GenBank/DDBJ whole genome shotgun (WGS) entry which is preliminary data.</text>
</comment>